<evidence type="ECO:0000313" key="4">
    <source>
        <dbReference type="Proteomes" id="UP001207736"/>
    </source>
</evidence>
<evidence type="ECO:0000256" key="1">
    <source>
        <dbReference type="SAM" id="Coils"/>
    </source>
</evidence>
<evidence type="ECO:0000313" key="3">
    <source>
        <dbReference type="EMBL" id="GJM54334.1"/>
    </source>
</evidence>
<evidence type="ECO:0000313" key="5">
    <source>
        <dbReference type="Proteomes" id="UP001208692"/>
    </source>
</evidence>
<feature type="coiled-coil region" evidence="1">
    <location>
        <begin position="123"/>
        <end position="205"/>
    </location>
</feature>
<keyword evidence="5" id="KW-1185">Reference proteome</keyword>
<proteinExistence type="predicted"/>
<accession>A0AAV5AW98</accession>
<dbReference type="Proteomes" id="UP001207736">
    <property type="component" value="Unassembled WGS sequence"/>
</dbReference>
<reference evidence="2 5" key="1">
    <citation type="submission" date="2021-11" db="EMBL/GenBank/DDBJ databases">
        <title>Draft genome sequence of Capnocytophaga sp. strain KC07075 isolated from cat oral cavity.</title>
        <authorList>
            <person name="Suzuki M."/>
            <person name="Imaoka K."/>
            <person name="Kimura M."/>
            <person name="Morikawa S."/>
            <person name="Maeda K."/>
        </authorList>
    </citation>
    <scope>NUCLEOTIDE SEQUENCE</scope>
    <source>
        <strain evidence="2">KC07075</strain>
        <strain evidence="3 5">KC07079</strain>
    </source>
</reference>
<dbReference type="RefSeq" id="WP_264847311.1">
    <property type="nucleotide sequence ID" value="NZ_BPMA01000051.1"/>
</dbReference>
<evidence type="ECO:0008006" key="6">
    <source>
        <dbReference type="Google" id="ProtNLM"/>
    </source>
</evidence>
<sequence>MFDTQYNTGLNGSCGLAGLCTDYHRDADRHEAITRSYQNEINSFYREMDGLKNGTAQKEYELLESQQVSNRNEIATLKGEIEKARQKLKSWQLNPEVANALGFWNISSCTSEKNRRDRTHQDMKVKEAERDGVRRELNILKEKFSPEVMQKIRDAANSLANEVTSLRSELAKINKEIDETKKLYLARKEAERLALEQEKQAREKAATPNQNNNNNTIWIFFAMAVGGYFLLNNNKTIVKVKG</sequence>
<protein>
    <recommendedName>
        <fullName evidence="6">Mobilization protein</fullName>
    </recommendedName>
</protein>
<dbReference type="Proteomes" id="UP001208692">
    <property type="component" value="Unassembled WGS sequence"/>
</dbReference>
<keyword evidence="1" id="KW-0175">Coiled coil</keyword>
<comment type="caution">
    <text evidence="2">The sequence shown here is derived from an EMBL/GenBank/DDBJ whole genome shotgun (WGS) entry which is preliminary data.</text>
</comment>
<dbReference type="EMBL" id="BQKA01000084">
    <property type="protein sequence ID" value="GJM51644.1"/>
    <property type="molecule type" value="Genomic_DNA"/>
</dbReference>
<dbReference type="AlphaFoldDB" id="A0AAV5AW98"/>
<name>A0AAV5AW98_9FLAO</name>
<dbReference type="EMBL" id="BQKB01000093">
    <property type="protein sequence ID" value="GJM54334.1"/>
    <property type="molecule type" value="Genomic_DNA"/>
</dbReference>
<evidence type="ECO:0000313" key="2">
    <source>
        <dbReference type="EMBL" id="GJM51644.1"/>
    </source>
</evidence>
<organism evidence="2 4">
    <name type="scientific">Capnocytophaga catalasegens</name>
    <dbReference type="NCBI Taxonomy" id="1004260"/>
    <lineage>
        <taxon>Bacteria</taxon>
        <taxon>Pseudomonadati</taxon>
        <taxon>Bacteroidota</taxon>
        <taxon>Flavobacteriia</taxon>
        <taxon>Flavobacteriales</taxon>
        <taxon>Flavobacteriaceae</taxon>
        <taxon>Capnocytophaga</taxon>
    </lineage>
</organism>
<gene>
    <name evidence="2" type="ORF">RCZ15_26170</name>
    <name evidence="3" type="ORF">RCZ16_26500</name>
</gene>